<feature type="region of interest" description="Interaction with histone H4 N-terminus" evidence="11">
    <location>
        <begin position="46"/>
        <end position="48"/>
    </location>
</feature>
<evidence type="ECO:0000256" key="14">
    <source>
        <dbReference type="SAM" id="MobiDB-lite"/>
    </source>
</evidence>
<dbReference type="SUPFAM" id="SSF55729">
    <property type="entry name" value="Acyl-CoA N-acyltransferases (Nat)"/>
    <property type="match status" value="1"/>
</dbReference>
<dbReference type="GO" id="GO:0004402">
    <property type="term" value="F:histone acetyltransferase activity"/>
    <property type="evidence" value="ECO:0007669"/>
    <property type="project" value="UniProtKB-UniRule"/>
</dbReference>
<dbReference type="Gene3D" id="1.10.10.390">
    <property type="match status" value="1"/>
</dbReference>
<keyword evidence="6 9" id="KW-0539">Nucleus</keyword>
<evidence type="ECO:0000256" key="4">
    <source>
        <dbReference type="ARBA" id="ARBA00021268"/>
    </source>
</evidence>
<evidence type="ECO:0000256" key="13">
    <source>
        <dbReference type="SAM" id="Coils"/>
    </source>
</evidence>
<dbReference type="InterPro" id="IPR019467">
    <property type="entry name" value="Hat1_N"/>
</dbReference>
<dbReference type="Proteomes" id="UP000807353">
    <property type="component" value="Unassembled WGS sequence"/>
</dbReference>
<name>A0A9P5YCC4_9AGAR</name>
<dbReference type="GO" id="GO:0042393">
    <property type="term" value="F:histone binding"/>
    <property type="evidence" value="ECO:0007669"/>
    <property type="project" value="InterPro"/>
</dbReference>
<dbReference type="GO" id="GO:0005634">
    <property type="term" value="C:nucleus"/>
    <property type="evidence" value="ECO:0007669"/>
    <property type="project" value="UniProtKB-SubCell"/>
</dbReference>
<keyword evidence="17" id="KW-1185">Reference proteome</keyword>
<feature type="region of interest" description="Disordered" evidence="14">
    <location>
        <begin position="326"/>
        <end position="345"/>
    </location>
</feature>
<comment type="caution">
    <text evidence="16">The sequence shown here is derived from an EMBL/GenBank/DDBJ whole genome shotgun (WGS) entry which is preliminary data.</text>
</comment>
<evidence type="ECO:0000256" key="12">
    <source>
        <dbReference type="PIRSR" id="PIRSR038084-3"/>
    </source>
</evidence>
<evidence type="ECO:0000256" key="6">
    <source>
        <dbReference type="ARBA" id="ARBA00023242"/>
    </source>
</evidence>
<evidence type="ECO:0000256" key="1">
    <source>
        <dbReference type="ARBA" id="ARBA00004123"/>
    </source>
</evidence>
<feature type="site" description="Interaction with histone H4 N-terminus" evidence="12">
    <location>
        <position position="200"/>
    </location>
</feature>
<feature type="coiled-coil region" evidence="13">
    <location>
        <begin position="408"/>
        <end position="435"/>
    </location>
</feature>
<comment type="similarity">
    <text evidence="2 9">Belongs to the HAT1 family.</text>
</comment>
<evidence type="ECO:0000313" key="16">
    <source>
        <dbReference type="EMBL" id="KAF9466258.1"/>
    </source>
</evidence>
<keyword evidence="13" id="KW-0175">Coiled coil</keyword>
<proteinExistence type="inferred from homology"/>
<feature type="binding site" evidence="11">
    <location>
        <position position="292"/>
    </location>
    <ligand>
        <name>acetyl-CoA</name>
        <dbReference type="ChEBI" id="CHEBI:57288"/>
    </ligand>
</feature>
<evidence type="ECO:0000256" key="9">
    <source>
        <dbReference type="PIRNR" id="PIRNR038084"/>
    </source>
</evidence>
<dbReference type="Pfam" id="PF10394">
    <property type="entry name" value="Hat1_N"/>
    <property type="match status" value="1"/>
</dbReference>
<dbReference type="InterPro" id="IPR016181">
    <property type="entry name" value="Acyl_CoA_acyltransferase"/>
</dbReference>
<gene>
    <name evidence="16" type="ORF">BDZ94DRAFT_1187571</name>
</gene>
<dbReference type="GO" id="GO:0000781">
    <property type="term" value="C:chromosome, telomeric region"/>
    <property type="evidence" value="ECO:0007669"/>
    <property type="project" value="GOC"/>
</dbReference>
<evidence type="ECO:0000256" key="7">
    <source>
        <dbReference type="ARBA" id="ARBA00023315"/>
    </source>
</evidence>
<accession>A0A9P5YCC4</accession>
<dbReference type="PANTHER" id="PTHR12046">
    <property type="entry name" value="HISTONE ACETYLTRANSFERASE TYPE B CATALYTIC SUBUNIT"/>
    <property type="match status" value="1"/>
</dbReference>
<evidence type="ECO:0000256" key="10">
    <source>
        <dbReference type="PIRSR" id="PIRSR038084-1"/>
    </source>
</evidence>
<dbReference type="GO" id="GO:0031509">
    <property type="term" value="P:subtelomeric heterochromatin formation"/>
    <property type="evidence" value="ECO:0007669"/>
    <property type="project" value="InterPro"/>
</dbReference>
<evidence type="ECO:0000256" key="5">
    <source>
        <dbReference type="ARBA" id="ARBA00022679"/>
    </source>
</evidence>
<feature type="region of interest" description="Interaction with histone H4 N-terminus" evidence="11">
    <location>
        <begin position="229"/>
        <end position="231"/>
    </location>
</feature>
<comment type="subcellular location">
    <subcellularLocation>
        <location evidence="9">Cytoplasm</location>
    </subcellularLocation>
    <subcellularLocation>
        <location evidence="1 9">Nucleus</location>
    </subcellularLocation>
</comment>
<organism evidence="16 17">
    <name type="scientific">Collybia nuda</name>
    <dbReference type="NCBI Taxonomy" id="64659"/>
    <lineage>
        <taxon>Eukaryota</taxon>
        <taxon>Fungi</taxon>
        <taxon>Dikarya</taxon>
        <taxon>Basidiomycota</taxon>
        <taxon>Agaricomycotina</taxon>
        <taxon>Agaricomycetes</taxon>
        <taxon>Agaricomycetidae</taxon>
        <taxon>Agaricales</taxon>
        <taxon>Tricholomatineae</taxon>
        <taxon>Clitocybaceae</taxon>
        <taxon>Collybia</taxon>
    </lineage>
</organism>
<feature type="domain" description="Histone acetyl transferase HAT1 N-terminal" evidence="15">
    <location>
        <begin position="4"/>
        <end position="188"/>
    </location>
</feature>
<dbReference type="InterPro" id="IPR017380">
    <property type="entry name" value="Hist_AcTrfase_B-typ_cat-su"/>
</dbReference>
<dbReference type="AlphaFoldDB" id="A0A9P5YCC4"/>
<evidence type="ECO:0000256" key="2">
    <source>
        <dbReference type="ARBA" id="ARBA00010543"/>
    </source>
</evidence>
<evidence type="ECO:0000256" key="8">
    <source>
        <dbReference type="ARBA" id="ARBA00048017"/>
    </source>
</evidence>
<dbReference type="EMBL" id="MU150242">
    <property type="protein sequence ID" value="KAF9466258.1"/>
    <property type="molecule type" value="Genomic_DNA"/>
</dbReference>
<feature type="binding site" evidence="11">
    <location>
        <begin position="245"/>
        <end position="247"/>
    </location>
    <ligand>
        <name>acetyl-CoA</name>
        <dbReference type="ChEBI" id="CHEBI:57288"/>
    </ligand>
</feature>
<keyword evidence="9" id="KW-0963">Cytoplasm</keyword>
<dbReference type="Gene3D" id="3.90.360.10">
    <property type="entry name" value="Histone acetyl transferase 1 (HAT1), N-terminal domain"/>
    <property type="match status" value="1"/>
</dbReference>
<dbReference type="Gene3D" id="3.40.630.30">
    <property type="match status" value="1"/>
</dbReference>
<evidence type="ECO:0000313" key="17">
    <source>
        <dbReference type="Proteomes" id="UP000807353"/>
    </source>
</evidence>
<keyword evidence="5 9" id="KW-0808">Transferase</keyword>
<comment type="subunit">
    <text evidence="9">Component of the HAT-B complex composed of at least HAT1 and HAT2. The HAT-B complex binds to histone H4 tail.</text>
</comment>
<dbReference type="InterPro" id="IPR013523">
    <property type="entry name" value="Hist_AcTrfase_HAT1_C"/>
</dbReference>
<dbReference type="EC" id="2.3.1.48" evidence="3 9"/>
<reference evidence="16" key="1">
    <citation type="submission" date="2020-11" db="EMBL/GenBank/DDBJ databases">
        <authorList>
            <consortium name="DOE Joint Genome Institute"/>
            <person name="Ahrendt S."/>
            <person name="Riley R."/>
            <person name="Andreopoulos W."/>
            <person name="Labutti K."/>
            <person name="Pangilinan J."/>
            <person name="Ruiz-Duenas F.J."/>
            <person name="Barrasa J.M."/>
            <person name="Sanchez-Garcia M."/>
            <person name="Camarero S."/>
            <person name="Miyauchi S."/>
            <person name="Serrano A."/>
            <person name="Linde D."/>
            <person name="Babiker R."/>
            <person name="Drula E."/>
            <person name="Ayuso-Fernandez I."/>
            <person name="Pacheco R."/>
            <person name="Padilla G."/>
            <person name="Ferreira P."/>
            <person name="Barriuso J."/>
            <person name="Kellner H."/>
            <person name="Castanera R."/>
            <person name="Alfaro M."/>
            <person name="Ramirez L."/>
            <person name="Pisabarro A.G."/>
            <person name="Kuo A."/>
            <person name="Tritt A."/>
            <person name="Lipzen A."/>
            <person name="He G."/>
            <person name="Yan M."/>
            <person name="Ng V."/>
            <person name="Cullen D."/>
            <person name="Martin F."/>
            <person name="Rosso M.-N."/>
            <person name="Henrissat B."/>
            <person name="Hibbett D."/>
            <person name="Martinez A.T."/>
            <person name="Grigoriev I.V."/>
        </authorList>
    </citation>
    <scope>NUCLEOTIDE SEQUENCE</scope>
    <source>
        <strain evidence="16">CBS 247.69</strain>
    </source>
</reference>
<dbReference type="InterPro" id="IPR037113">
    <property type="entry name" value="Hat1_N_sf"/>
</dbReference>
<comment type="function">
    <text evidence="9">Catalytic component of the histone acetylase B (HAT-B) complex. Has intrinsic substrate specificity that modifies lysine in recognition sequence GXGKXG. Involved in DNA double-strand break repair.</text>
</comment>
<keyword evidence="7 9" id="KW-0012">Acyltransferase</keyword>
<evidence type="ECO:0000256" key="11">
    <source>
        <dbReference type="PIRSR" id="PIRSR038084-2"/>
    </source>
</evidence>
<sequence>MTDWTSDANEALALSLVRSREDKESIAEDEVYEGFHPSFTYPIFGEDEKIYGYNDLVIDLRFTSGSLIQYLNTRYSEKLSSSSTVDDVEGTLSGFIPPTYYKDEEVFLTRVEEDATTFRPSGQLIYSYTRLSPLSSQKKKGKAVSDSQYLDSENPNAVAYEVYHATWDTPGFKEYHRRMQIFILLYIEGGSYINEDEDSWEFVVLYEKRKRVKDPQIATYHFVGYSSLYPFYCFPERVRMRLSQFVILTPYQHHGHGSELYKAIYKYVLSRPVIAELTIEDPAEAFEDLRDRNDLKMLLSDHRFMEEGFGSSEISHGGGRVGGIGRGGRSGRGGNTAPNMNGKMGPPSDKVWVEKWRSDLKIAGRQFQRLIEMLILLRLDPSDARALRAFRLQVKERLFRFNFEILAQLEKKERLEKLEETFQSVREDYARILAMIK</sequence>
<feature type="active site" description="Proton donor/acceptor" evidence="10">
    <location>
        <position position="280"/>
    </location>
</feature>
<evidence type="ECO:0000256" key="3">
    <source>
        <dbReference type="ARBA" id="ARBA00013184"/>
    </source>
</evidence>
<dbReference type="PIRSF" id="PIRSF038084">
    <property type="entry name" value="HAT-B_cat"/>
    <property type="match status" value="1"/>
</dbReference>
<feature type="binding site" evidence="11">
    <location>
        <begin position="252"/>
        <end position="258"/>
    </location>
    <ligand>
        <name>acetyl-CoA</name>
        <dbReference type="ChEBI" id="CHEBI:57288"/>
    </ligand>
</feature>
<protein>
    <recommendedName>
        <fullName evidence="4 9">Histone acetyltransferase type B catalytic subunit</fullName>
        <ecNumber evidence="3 9">2.3.1.48</ecNumber>
    </recommendedName>
</protein>
<dbReference type="GO" id="GO:0005737">
    <property type="term" value="C:cytoplasm"/>
    <property type="evidence" value="ECO:0007669"/>
    <property type="project" value="UniProtKB-SubCell"/>
</dbReference>
<dbReference type="Pfam" id="PF21184">
    <property type="entry name" value="HAT1_C_fung"/>
    <property type="match status" value="1"/>
</dbReference>
<dbReference type="OrthoDB" id="10253098at2759"/>
<evidence type="ECO:0000259" key="15">
    <source>
        <dbReference type="Pfam" id="PF10394"/>
    </source>
</evidence>
<comment type="catalytic activity">
    <reaction evidence="8 9">
        <text>L-lysyl-[protein] + acetyl-CoA = N(6)-acetyl-L-lysyl-[protein] + CoA + H(+)</text>
        <dbReference type="Rhea" id="RHEA:45948"/>
        <dbReference type="Rhea" id="RHEA-COMP:9752"/>
        <dbReference type="Rhea" id="RHEA-COMP:10731"/>
        <dbReference type="ChEBI" id="CHEBI:15378"/>
        <dbReference type="ChEBI" id="CHEBI:29969"/>
        <dbReference type="ChEBI" id="CHEBI:57287"/>
        <dbReference type="ChEBI" id="CHEBI:57288"/>
        <dbReference type="ChEBI" id="CHEBI:61930"/>
        <dbReference type="EC" id="2.3.1.48"/>
    </reaction>
</comment>